<keyword evidence="1" id="KW-0969">Cilium</keyword>
<reference evidence="2" key="1">
    <citation type="submission" date="2017-06" db="EMBL/GenBank/DDBJ databases">
        <title>Genome analysis of Fimbriiglobus ruber SP5, the first member of the order Planctomycetales with confirmed chitinolytic capability.</title>
        <authorList>
            <person name="Ravin N.V."/>
            <person name="Rakitin A.L."/>
            <person name="Ivanova A.A."/>
            <person name="Beletsky A.V."/>
            <person name="Kulichevskaya I.S."/>
            <person name="Mardanov A.V."/>
            <person name="Dedysh S.N."/>
        </authorList>
    </citation>
    <scope>NUCLEOTIDE SEQUENCE [LARGE SCALE GENOMIC DNA]</scope>
    <source>
        <strain evidence="2">SP5</strain>
    </source>
</reference>
<gene>
    <name evidence="1" type="ORF">FRUB_01314</name>
</gene>
<keyword evidence="2" id="KW-1185">Reference proteome</keyword>
<dbReference type="Proteomes" id="UP000214646">
    <property type="component" value="Unassembled WGS sequence"/>
</dbReference>
<name>A0A225DVF6_9BACT</name>
<dbReference type="SUPFAM" id="SSF55486">
    <property type="entry name" value="Metalloproteases ('zincins'), catalytic domain"/>
    <property type="match status" value="1"/>
</dbReference>
<dbReference type="InterPro" id="IPR008979">
    <property type="entry name" value="Galactose-bd-like_sf"/>
</dbReference>
<evidence type="ECO:0000313" key="1">
    <source>
        <dbReference type="EMBL" id="OWK44983.1"/>
    </source>
</evidence>
<dbReference type="AlphaFoldDB" id="A0A225DVF6"/>
<keyword evidence="1" id="KW-0966">Cell projection</keyword>
<dbReference type="RefSeq" id="WP_088252771.1">
    <property type="nucleotide sequence ID" value="NZ_NIDE01000002.1"/>
</dbReference>
<comment type="caution">
    <text evidence="1">The sequence shown here is derived from an EMBL/GenBank/DDBJ whole genome shotgun (WGS) entry which is preliminary data.</text>
</comment>
<accession>A0A225DVF6</accession>
<sequence>MNVFDRQATDPWGTPQGPSQALLADGAWGGSSVPGSAVQGTWTFSLQVAPNAPVQITLFVGDQYNQWPPMNLYLNGQLYTGQIVPTGAGQFTAFQIPHYTQNNTTTLTISVQQPLAQSFWVLNGIDVRPLQLVAPLTVARYDGAANTTPQAADGATLDPYYVTQAQPGELLTVATTAGSIAYGWNATTNMWVADADPALNGFQVVADASGHAAFLVQRPTGAAPGVVSVRGAYGESSTDALNSGGTLQATASGDWTQTYQLPTTREVNFGPAGSPSYSTAAPAVTEGTAASDVGLPALPTLPPVVPYVLATPTALYGSGATGLGWITAPVGGFDRGANATPANDPYQLLRDGVYGTEPTAGDFEIDVPAGSGSFYLTLTLGDPASSLGSVTVGIDSGFGTLVASTDPTLGSTTVSIPAFQSVTVTFLVTPNAAGQIRFSIAAGASEFWALQALELHPAADTPRNLLTFTATSSAVADGTTPVTYTVTGATPGSFVTVGTSLGTVSSPDANPSYAGAQVVADGTGTATFTVTPPASGVAETANVWAYETTAPVGTTAEIRAGSTTQAYTPGAPAGATPGRYDFNGPGTDTVTAPGANTAAGFTGVRGSTLYTTTAGYGWVNPVGEFERTETSGADTALFEDGAWGFWTTGDFRISAPAGSTVSVRVYVGDSYNGWTDTTVAVTGNPTPVVLNPLTDQYLSAVLTGTADANGYFDVTIWNPLTGIWVLNGLDVAAGGPGNLPAPAAGAVGPEVAGAVGGAAPGALAVLTQPALDQAKAAAIGLWAQAGATPAQLAVLAATPVVVGNLTAQGDLGYTYATGIVIDRTGAGLGWFDDPASLSGAAVVTGGYDLLTVVAHELGHELGLPDEAPAAAGNDVMNSVLPADVRRVPTAADVAATGVATPTTGGSPATLVTPTGTVTISAPLPAATGAAAAGATAYEEEAPILLTLADPVGAAAVLPAAGPSVRTGWAPAGSKSAAGSDDLDALLGVSVG</sequence>
<keyword evidence="1" id="KW-0282">Flagellum</keyword>
<dbReference type="Gene3D" id="3.40.390.10">
    <property type="entry name" value="Collagenase (Catalytic Domain)"/>
    <property type="match status" value="1"/>
</dbReference>
<proteinExistence type="predicted"/>
<dbReference type="EMBL" id="NIDE01000002">
    <property type="protein sequence ID" value="OWK44983.1"/>
    <property type="molecule type" value="Genomic_DNA"/>
</dbReference>
<dbReference type="GO" id="GO:0008237">
    <property type="term" value="F:metallopeptidase activity"/>
    <property type="evidence" value="ECO:0007669"/>
    <property type="project" value="InterPro"/>
</dbReference>
<protein>
    <submittedName>
        <fullName evidence="1">Flagellar hook-length control protein FliK</fullName>
    </submittedName>
</protein>
<dbReference type="SUPFAM" id="SSF49785">
    <property type="entry name" value="Galactose-binding domain-like"/>
    <property type="match status" value="1"/>
</dbReference>
<dbReference type="OrthoDB" id="292934at2"/>
<dbReference type="Gene3D" id="2.60.120.430">
    <property type="entry name" value="Galactose-binding lectin"/>
    <property type="match status" value="2"/>
</dbReference>
<dbReference type="InterPro" id="IPR024079">
    <property type="entry name" value="MetalloPept_cat_dom_sf"/>
</dbReference>
<evidence type="ECO:0000313" key="2">
    <source>
        <dbReference type="Proteomes" id="UP000214646"/>
    </source>
</evidence>
<organism evidence="1 2">
    <name type="scientific">Fimbriiglobus ruber</name>
    <dbReference type="NCBI Taxonomy" id="1908690"/>
    <lineage>
        <taxon>Bacteria</taxon>
        <taxon>Pseudomonadati</taxon>
        <taxon>Planctomycetota</taxon>
        <taxon>Planctomycetia</taxon>
        <taxon>Gemmatales</taxon>
        <taxon>Gemmataceae</taxon>
        <taxon>Fimbriiglobus</taxon>
    </lineage>
</organism>